<dbReference type="Proteomes" id="UP001190700">
    <property type="component" value="Unassembled WGS sequence"/>
</dbReference>
<evidence type="ECO:0000256" key="5">
    <source>
        <dbReference type="SAM" id="MobiDB-lite"/>
    </source>
</evidence>
<dbReference type="Pfam" id="PF05180">
    <property type="entry name" value="zf-DNL"/>
    <property type="match status" value="1"/>
</dbReference>
<gene>
    <name evidence="7" type="ORF">CYMTET_16656</name>
</gene>
<protein>
    <recommendedName>
        <fullName evidence="6">DNL-type domain-containing protein</fullName>
    </recommendedName>
</protein>
<proteinExistence type="predicted"/>
<feature type="domain" description="DNL-type" evidence="6">
    <location>
        <begin position="111"/>
        <end position="206"/>
    </location>
</feature>
<dbReference type="GO" id="GO:0008270">
    <property type="term" value="F:zinc ion binding"/>
    <property type="evidence" value="ECO:0007669"/>
    <property type="project" value="UniProtKB-KW"/>
</dbReference>
<dbReference type="InterPro" id="IPR007853">
    <property type="entry name" value="Znf_DNL-typ"/>
</dbReference>
<evidence type="ECO:0000313" key="8">
    <source>
        <dbReference type="Proteomes" id="UP001190700"/>
    </source>
</evidence>
<dbReference type="InterPro" id="IPR024158">
    <property type="entry name" value="Mt_import_TIM15"/>
</dbReference>
<evidence type="ECO:0000256" key="3">
    <source>
        <dbReference type="ARBA" id="ARBA00022833"/>
    </source>
</evidence>
<reference evidence="7 8" key="1">
    <citation type="journal article" date="2015" name="Genome Biol. Evol.">
        <title>Comparative Genomics of a Bacterivorous Green Alga Reveals Evolutionary Causalities and Consequences of Phago-Mixotrophic Mode of Nutrition.</title>
        <authorList>
            <person name="Burns J.A."/>
            <person name="Paasch A."/>
            <person name="Narechania A."/>
            <person name="Kim E."/>
        </authorList>
    </citation>
    <scope>NUCLEOTIDE SEQUENCE [LARGE SCALE GENOMIC DNA]</scope>
    <source>
        <strain evidence="7 8">PLY_AMNH</strain>
    </source>
</reference>
<keyword evidence="1" id="KW-0479">Metal-binding</keyword>
<dbReference type="GO" id="GO:0050821">
    <property type="term" value="P:protein stabilization"/>
    <property type="evidence" value="ECO:0007669"/>
    <property type="project" value="TreeGrafter"/>
</dbReference>
<dbReference type="EMBL" id="LGRX02007356">
    <property type="protein sequence ID" value="KAK3275204.1"/>
    <property type="molecule type" value="Genomic_DNA"/>
</dbReference>
<dbReference type="GO" id="GO:0051087">
    <property type="term" value="F:protein-folding chaperone binding"/>
    <property type="evidence" value="ECO:0007669"/>
    <property type="project" value="TreeGrafter"/>
</dbReference>
<evidence type="ECO:0000259" key="6">
    <source>
        <dbReference type="PROSITE" id="PS51501"/>
    </source>
</evidence>
<dbReference type="PROSITE" id="PS51501">
    <property type="entry name" value="ZF_DNL"/>
    <property type="match status" value="1"/>
</dbReference>
<evidence type="ECO:0000313" key="7">
    <source>
        <dbReference type="EMBL" id="KAK3275204.1"/>
    </source>
</evidence>
<evidence type="ECO:0000256" key="2">
    <source>
        <dbReference type="ARBA" id="ARBA00022771"/>
    </source>
</evidence>
<keyword evidence="2 4" id="KW-0863">Zinc-finger</keyword>
<dbReference type="GO" id="GO:0030150">
    <property type="term" value="P:protein import into mitochondrial matrix"/>
    <property type="evidence" value="ECO:0007669"/>
    <property type="project" value="TreeGrafter"/>
</dbReference>
<dbReference type="AlphaFoldDB" id="A0AAE0GBN7"/>
<accession>A0AAE0GBN7</accession>
<dbReference type="PANTHER" id="PTHR20922">
    <property type="entry name" value="DNL-TYPE ZINC FINGER PROTEIN"/>
    <property type="match status" value="1"/>
</dbReference>
<dbReference type="GO" id="GO:0006457">
    <property type="term" value="P:protein folding"/>
    <property type="evidence" value="ECO:0007669"/>
    <property type="project" value="TreeGrafter"/>
</dbReference>
<feature type="region of interest" description="Disordered" evidence="5">
    <location>
        <begin position="207"/>
        <end position="230"/>
    </location>
</feature>
<evidence type="ECO:0000256" key="1">
    <source>
        <dbReference type="ARBA" id="ARBA00022723"/>
    </source>
</evidence>
<keyword evidence="8" id="KW-1185">Reference proteome</keyword>
<dbReference type="PANTHER" id="PTHR20922:SF13">
    <property type="entry name" value="DNL-TYPE ZINC FINGER PROTEIN"/>
    <property type="match status" value="1"/>
</dbReference>
<evidence type="ECO:0000256" key="4">
    <source>
        <dbReference type="PROSITE-ProRule" id="PRU00834"/>
    </source>
</evidence>
<keyword evidence="3" id="KW-0862">Zinc</keyword>
<sequence length="230" mass="25249">MALHILAAAKSICRNHFGAVSRLRTAEALHKHPAGTTFFTPSSFNCSLSQKYFHSNARSCFGSALGESGRRQREFPQGSWAFPSSFAKLPYSTVTPSDTSEEEARWKVQSDARKDLYMVFTCTVCDTRAVKGMSRLAYEKGVVIVTCPGCENKHLIADNLGWFGDNNSNVEDFMAEKGEKVLKGHDGTLELSPEDIVGRSTVARFAQEESTQKLAPSEIAPAVTESSNKE</sequence>
<organism evidence="7 8">
    <name type="scientific">Cymbomonas tetramitiformis</name>
    <dbReference type="NCBI Taxonomy" id="36881"/>
    <lineage>
        <taxon>Eukaryota</taxon>
        <taxon>Viridiplantae</taxon>
        <taxon>Chlorophyta</taxon>
        <taxon>Pyramimonadophyceae</taxon>
        <taxon>Pyramimonadales</taxon>
        <taxon>Pyramimonadaceae</taxon>
        <taxon>Cymbomonas</taxon>
    </lineage>
</organism>
<comment type="caution">
    <text evidence="7">The sequence shown here is derived from an EMBL/GenBank/DDBJ whole genome shotgun (WGS) entry which is preliminary data.</text>
</comment>
<name>A0AAE0GBN7_9CHLO</name>
<dbReference type="GO" id="GO:0005739">
    <property type="term" value="C:mitochondrion"/>
    <property type="evidence" value="ECO:0007669"/>
    <property type="project" value="TreeGrafter"/>
</dbReference>